<keyword evidence="4" id="KW-1185">Reference proteome</keyword>
<dbReference type="PANTHER" id="PTHR46211:SF14">
    <property type="entry name" value="GLYCEROPHOSPHODIESTER PHOSPHODIESTERASE"/>
    <property type="match status" value="1"/>
</dbReference>
<comment type="caution">
    <text evidence="3">The sequence shown here is derived from an EMBL/GenBank/DDBJ whole genome shotgun (WGS) entry which is preliminary data.</text>
</comment>
<dbReference type="SUPFAM" id="SSF51695">
    <property type="entry name" value="PLC-like phosphodiesterases"/>
    <property type="match status" value="1"/>
</dbReference>
<proteinExistence type="predicted"/>
<dbReference type="RefSeq" id="WP_267621753.1">
    <property type="nucleotide sequence ID" value="NZ_JAODIW010000006.1"/>
</dbReference>
<accession>A0ABD5PF96</accession>
<evidence type="ECO:0000313" key="3">
    <source>
        <dbReference type="EMBL" id="MFC4359446.1"/>
    </source>
</evidence>
<gene>
    <name evidence="3" type="ORF">ACFO0N_16000</name>
</gene>
<dbReference type="PROSITE" id="PS51704">
    <property type="entry name" value="GP_PDE"/>
    <property type="match status" value="1"/>
</dbReference>
<reference evidence="3 4" key="1">
    <citation type="journal article" date="2019" name="Int. J. Syst. Evol. Microbiol.">
        <title>The Global Catalogue of Microorganisms (GCM) 10K type strain sequencing project: providing services to taxonomists for standard genome sequencing and annotation.</title>
        <authorList>
            <consortium name="The Broad Institute Genomics Platform"/>
            <consortium name="The Broad Institute Genome Sequencing Center for Infectious Disease"/>
            <person name="Wu L."/>
            <person name="Ma J."/>
        </authorList>
    </citation>
    <scope>NUCLEOTIDE SEQUENCE [LARGE SCALE GENOMIC DNA]</scope>
    <source>
        <strain evidence="3 4">CGMCC 1.12553</strain>
    </source>
</reference>
<evidence type="ECO:0000256" key="1">
    <source>
        <dbReference type="SAM" id="MobiDB-lite"/>
    </source>
</evidence>
<dbReference type="CDD" id="cd08556">
    <property type="entry name" value="GDPD"/>
    <property type="match status" value="1"/>
</dbReference>
<protein>
    <submittedName>
        <fullName evidence="3">Glycerophosphodiester phosphodiesterase</fullName>
    </submittedName>
</protein>
<dbReference type="PANTHER" id="PTHR46211">
    <property type="entry name" value="GLYCEROPHOSPHORYL DIESTER PHOSPHODIESTERASE"/>
    <property type="match status" value="1"/>
</dbReference>
<sequence>MASTAPLAGVGSAGDDRAKGDDDDGTDVTHPDAWRRDEGEAPLSVAHRGYAGLYPENTVAAVEGAADAGADMVEVDVVPTADGDVVVFHDNRLSSRDGGEREVTDADGLVWERSTDAVTSATVLRSGETVPLLTEVLDALPEAVAVNVEFKNPGSLDLRFAEKLSDDALSAQTAVWRPFTHRVLSVLDGYDHDVLVSSFYEAALATVREADPSIPVAPLLRDSIADGLAIAREYDAEAVHPPYNMVEGTPFFDDSYSTEGPSGEVDLLAVAHEEGRAVNVYTVRTWYEAQRLAAAGVDGLVVDYPNLLNCRGEP</sequence>
<feature type="region of interest" description="Disordered" evidence="1">
    <location>
        <begin position="1"/>
        <end position="41"/>
    </location>
</feature>
<feature type="compositionally biased region" description="Basic and acidic residues" evidence="1">
    <location>
        <begin position="27"/>
        <end position="39"/>
    </location>
</feature>
<dbReference type="InterPro" id="IPR017946">
    <property type="entry name" value="PLC-like_Pdiesterase_TIM-brl"/>
</dbReference>
<feature type="domain" description="GP-PDE" evidence="2">
    <location>
        <begin position="42"/>
        <end position="312"/>
    </location>
</feature>
<dbReference type="InterPro" id="IPR030395">
    <property type="entry name" value="GP_PDE_dom"/>
</dbReference>
<evidence type="ECO:0000259" key="2">
    <source>
        <dbReference type="PROSITE" id="PS51704"/>
    </source>
</evidence>
<dbReference type="AlphaFoldDB" id="A0ABD5PF96"/>
<dbReference type="Proteomes" id="UP001595921">
    <property type="component" value="Unassembled WGS sequence"/>
</dbReference>
<organism evidence="3 4">
    <name type="scientific">Halobium salinum</name>
    <dbReference type="NCBI Taxonomy" id="1364940"/>
    <lineage>
        <taxon>Archaea</taxon>
        <taxon>Methanobacteriati</taxon>
        <taxon>Methanobacteriota</taxon>
        <taxon>Stenosarchaea group</taxon>
        <taxon>Halobacteria</taxon>
        <taxon>Halobacteriales</taxon>
        <taxon>Haloferacaceae</taxon>
        <taxon>Halobium</taxon>
    </lineage>
</organism>
<name>A0ABD5PF96_9EURY</name>
<dbReference type="Pfam" id="PF03009">
    <property type="entry name" value="GDPD"/>
    <property type="match status" value="1"/>
</dbReference>
<evidence type="ECO:0000313" key="4">
    <source>
        <dbReference type="Proteomes" id="UP001595921"/>
    </source>
</evidence>
<dbReference type="EMBL" id="JBHSDS010000008">
    <property type="protein sequence ID" value="MFC4359446.1"/>
    <property type="molecule type" value="Genomic_DNA"/>
</dbReference>
<dbReference type="Gene3D" id="3.20.20.190">
    <property type="entry name" value="Phosphatidylinositol (PI) phosphodiesterase"/>
    <property type="match status" value="1"/>
</dbReference>